<gene>
    <name evidence="1" type="ORF">PORY_001295</name>
</gene>
<protein>
    <submittedName>
        <fullName evidence="1">Uncharacterized protein</fullName>
    </submittedName>
</protein>
<evidence type="ECO:0000313" key="2">
    <source>
        <dbReference type="Proteomes" id="UP000768646"/>
    </source>
</evidence>
<accession>A0ACB7CDJ4</accession>
<dbReference type="Proteomes" id="UP000768646">
    <property type="component" value="Unassembled WGS sequence"/>
</dbReference>
<name>A0ACB7CDJ4_9ASCO</name>
<organism evidence="1 2">
    <name type="scientific">Pneumocystis oryctolagi</name>
    <dbReference type="NCBI Taxonomy" id="42067"/>
    <lineage>
        <taxon>Eukaryota</taxon>
        <taxon>Fungi</taxon>
        <taxon>Dikarya</taxon>
        <taxon>Ascomycota</taxon>
        <taxon>Taphrinomycotina</taxon>
        <taxon>Pneumocystomycetes</taxon>
        <taxon>Pneumocystaceae</taxon>
        <taxon>Pneumocystis</taxon>
    </lineage>
</organism>
<comment type="caution">
    <text evidence="1">The sequence shown here is derived from an EMBL/GenBank/DDBJ whole genome shotgun (WGS) entry which is preliminary data.</text>
</comment>
<evidence type="ECO:0000313" key="1">
    <source>
        <dbReference type="EMBL" id="KAG4305125.1"/>
    </source>
</evidence>
<dbReference type="EMBL" id="JABTEG010000004">
    <property type="protein sequence ID" value="KAG4305125.1"/>
    <property type="molecule type" value="Genomic_DNA"/>
</dbReference>
<keyword evidence="2" id="KW-1185">Reference proteome</keyword>
<reference evidence="1 2" key="1">
    <citation type="journal article" date="2021" name="Commun. Biol.">
        <title>Genomic insights into the host specific adaptation of the Pneumocystis genus.</title>
        <authorList>
            <person name="Cisse O.H."/>
            <person name="Ma L."/>
            <person name="Dekker J.P."/>
            <person name="Khil P.P."/>
            <person name="Youn J.-H."/>
            <person name="Brenchley J.M."/>
            <person name="Blair R."/>
            <person name="Pahar B."/>
            <person name="Chabe M."/>
            <person name="Van Rompay K.K.A."/>
            <person name="Keesler R."/>
            <person name="Sukura A."/>
            <person name="Hirsch V."/>
            <person name="Kutty G."/>
            <person name="Liu Y."/>
            <person name="Peng L."/>
            <person name="Chen J."/>
            <person name="Song J."/>
            <person name="Weissenbacher-Lang C."/>
            <person name="Xu J."/>
            <person name="Upham N.S."/>
            <person name="Stajich J.E."/>
            <person name="Cuomo C.A."/>
            <person name="Cushion M.T."/>
            <person name="Kovacs J.A."/>
        </authorList>
    </citation>
    <scope>NUCLEOTIDE SEQUENCE [LARGE SCALE GENOMIC DNA]</scope>
    <source>
        <strain evidence="1 2">RABM</strain>
    </source>
</reference>
<proteinExistence type="predicted"/>
<sequence length="91" mass="10249">MFLNAVNVEILKGDKMYRQSTTPAQIKSRQLSHLHSQLAQLHAHLSDLENHFRVTAIQAEAVRKLGGLQGSMFMAVSKIFAEENVENTEKD</sequence>